<evidence type="ECO:0000256" key="2">
    <source>
        <dbReference type="SAM" id="SignalP"/>
    </source>
</evidence>
<keyword evidence="2" id="KW-0732">Signal</keyword>
<sequence>MRSALILSALAVIAAAIPSPQELPIDAIDTVPDPDVQGPDPTIQTDPVDYDSSAAIKAAIADVEQDPPSIRKKRDGGCEPQPAGSGPVPYPDSPEAFLASSDIASTAGSAATPASYSQSFSNLNGSISSLGYMGLYTLTSYDVALCASKCNNAYPCQAFNIYFERDPTVNPSYGSACPNPPSLTNIKCTLWGYPVYAETAKNTGQWRSQFQVVIAGSNGYNRVLPYKTPSGWTGPTVLPGAINAPLLNGANTYMGYKFFKDIYDPSVCTAACDATTAYNRRHPSNCKYNVCRYVNAYILTENNVPQGFYCSMYSANWDPSYAANTGQTRGSDVYRVVDSVSFFNATADSGMTC</sequence>
<dbReference type="OrthoDB" id="271448at2759"/>
<name>A0A9P8I0N4_9PEZI</name>
<comment type="caution">
    <text evidence="3">The sequence shown here is derived from an EMBL/GenBank/DDBJ whole genome shotgun (WGS) entry which is preliminary data.</text>
</comment>
<feature type="region of interest" description="Disordered" evidence="1">
    <location>
        <begin position="27"/>
        <end position="49"/>
    </location>
</feature>
<evidence type="ECO:0000313" key="3">
    <source>
        <dbReference type="EMBL" id="KAH0536583.1"/>
    </source>
</evidence>
<feature type="region of interest" description="Disordered" evidence="1">
    <location>
        <begin position="64"/>
        <end position="92"/>
    </location>
</feature>
<evidence type="ECO:0000313" key="4">
    <source>
        <dbReference type="Proteomes" id="UP000698800"/>
    </source>
</evidence>
<proteinExistence type="predicted"/>
<protein>
    <submittedName>
        <fullName evidence="3">Uncharacterized protein</fullName>
    </submittedName>
</protein>
<dbReference type="EMBL" id="JAGHQL010000195">
    <property type="protein sequence ID" value="KAH0536583.1"/>
    <property type="molecule type" value="Genomic_DNA"/>
</dbReference>
<feature type="signal peptide" evidence="2">
    <location>
        <begin position="1"/>
        <end position="16"/>
    </location>
</feature>
<reference evidence="3" key="1">
    <citation type="submission" date="2021-03" db="EMBL/GenBank/DDBJ databases">
        <title>Comparative genomics and phylogenomic investigation of the class Geoglossomycetes provide insights into ecological specialization and systematics.</title>
        <authorList>
            <person name="Melie T."/>
            <person name="Pirro S."/>
            <person name="Miller A.N."/>
            <person name="Quandt A."/>
        </authorList>
    </citation>
    <scope>NUCLEOTIDE SEQUENCE</scope>
    <source>
        <strain evidence="3">GBOQ0MN5Z8</strain>
    </source>
</reference>
<dbReference type="AlphaFoldDB" id="A0A9P8I0N4"/>
<evidence type="ECO:0000256" key="1">
    <source>
        <dbReference type="SAM" id="MobiDB-lite"/>
    </source>
</evidence>
<feature type="chain" id="PRO_5040360545" evidence="2">
    <location>
        <begin position="17"/>
        <end position="353"/>
    </location>
</feature>
<dbReference type="PANTHER" id="PTHR36578">
    <property type="entry name" value="CHROMOSOME 15, WHOLE GENOME SHOTGUN SEQUENCE"/>
    <property type="match status" value="1"/>
</dbReference>
<organism evidence="3 4">
    <name type="scientific">Glutinoglossum americanum</name>
    <dbReference type="NCBI Taxonomy" id="1670608"/>
    <lineage>
        <taxon>Eukaryota</taxon>
        <taxon>Fungi</taxon>
        <taxon>Dikarya</taxon>
        <taxon>Ascomycota</taxon>
        <taxon>Pezizomycotina</taxon>
        <taxon>Geoglossomycetes</taxon>
        <taxon>Geoglossales</taxon>
        <taxon>Geoglossaceae</taxon>
        <taxon>Glutinoglossum</taxon>
    </lineage>
</organism>
<dbReference type="PANTHER" id="PTHR36578:SF2">
    <property type="entry name" value="PA14 DOMAIN-CONTAINING PROTEIN"/>
    <property type="match status" value="1"/>
</dbReference>
<keyword evidence="4" id="KW-1185">Reference proteome</keyword>
<gene>
    <name evidence="3" type="ORF">FGG08_006567</name>
</gene>
<dbReference type="Proteomes" id="UP000698800">
    <property type="component" value="Unassembled WGS sequence"/>
</dbReference>
<accession>A0A9P8I0N4</accession>